<reference evidence="2" key="2">
    <citation type="submission" date="2012-08" db="EMBL/GenBank/DDBJ databases">
        <title>Whole-genome sequence of Nocardiopsis alba strain ATCC BAA-2165 associated with honeybees.</title>
        <authorList>
            <person name="Qiao J."/>
            <person name="Chen L."/>
            <person name="Li Y."/>
            <person name="Wang J."/>
            <person name="Zhang W."/>
            <person name="Chen S."/>
        </authorList>
    </citation>
    <scope>NUCLEOTIDE SEQUENCE [LARGE SCALE GENOMIC DNA]</scope>
    <source>
        <strain evidence="2">ATCC BAA-2165 / BE74</strain>
    </source>
</reference>
<proteinExistence type="predicted"/>
<organism evidence="1 2">
    <name type="scientific">Nocardiopsis alba (strain ATCC BAA-2165 / BE74)</name>
    <dbReference type="NCBI Taxonomy" id="1205910"/>
    <lineage>
        <taxon>Bacteria</taxon>
        <taxon>Bacillati</taxon>
        <taxon>Actinomycetota</taxon>
        <taxon>Actinomycetes</taxon>
        <taxon>Streptosporangiales</taxon>
        <taxon>Nocardiopsidaceae</taxon>
        <taxon>Nocardiopsis</taxon>
    </lineage>
</organism>
<reference evidence="1 2" key="1">
    <citation type="journal article" date="2012" name="J. Bacteriol.">
        <title>Whole-Genome Sequence of Nocardiopsis alba Strain ATCC BAA-2165, Associated with Honeybees.</title>
        <authorList>
            <person name="Qiao J."/>
            <person name="Chen L."/>
            <person name="Li Y."/>
            <person name="Wang J."/>
            <person name="Zhang W."/>
            <person name="Chen S."/>
        </authorList>
    </citation>
    <scope>NUCLEOTIDE SEQUENCE [LARGE SCALE GENOMIC DNA]</scope>
    <source>
        <strain evidence="2">ATCC BAA-2165 / BE74</strain>
    </source>
</reference>
<dbReference type="KEGG" id="nal:B005_2997"/>
<dbReference type="HOGENOM" id="CLU_3219224_0_0_11"/>
<evidence type="ECO:0000313" key="2">
    <source>
        <dbReference type="Proteomes" id="UP000003779"/>
    </source>
</evidence>
<name>J7LAZ0_NOCAA</name>
<accession>J7LAZ0</accession>
<protein>
    <submittedName>
        <fullName evidence="1">Uncharacterized protein</fullName>
    </submittedName>
</protein>
<dbReference type="Proteomes" id="UP000003779">
    <property type="component" value="Chromosome"/>
</dbReference>
<sequence>MARSRSSSVGCAPTKYENQGVALHVHNIGRSAGRTSTRTTDYLK</sequence>
<dbReference type="AlphaFoldDB" id="J7LAZ0"/>
<dbReference type="PATRIC" id="fig|1205910.3.peg.2829"/>
<gene>
    <name evidence="1" type="ordered locus">B005_2997</name>
</gene>
<dbReference type="STRING" id="1205910.B005_2997"/>
<dbReference type="EMBL" id="CP003788">
    <property type="protein sequence ID" value="AFR08540.1"/>
    <property type="molecule type" value="Genomic_DNA"/>
</dbReference>
<evidence type="ECO:0000313" key="1">
    <source>
        <dbReference type="EMBL" id="AFR08540.1"/>
    </source>
</evidence>